<dbReference type="GO" id="GO:0030655">
    <property type="term" value="P:beta-lactam antibiotic catabolic process"/>
    <property type="evidence" value="ECO:0007669"/>
    <property type="project" value="InterPro"/>
</dbReference>
<evidence type="ECO:0000259" key="5">
    <source>
        <dbReference type="Pfam" id="PF13354"/>
    </source>
</evidence>
<evidence type="ECO:0000313" key="7">
    <source>
        <dbReference type="Proteomes" id="UP000537204"/>
    </source>
</evidence>
<protein>
    <recommendedName>
        <fullName evidence="3">beta-lactamase</fullName>
        <ecNumber evidence="3">3.5.2.6</ecNumber>
    </recommendedName>
</protein>
<dbReference type="PANTHER" id="PTHR35333:SF3">
    <property type="entry name" value="BETA-LACTAMASE-TYPE TRANSPEPTIDASE FOLD CONTAINING PROTEIN"/>
    <property type="match status" value="1"/>
</dbReference>
<proteinExistence type="inferred from homology"/>
<feature type="chain" id="PRO_5031415322" description="beta-lactamase" evidence="4">
    <location>
        <begin position="24"/>
        <end position="305"/>
    </location>
</feature>
<dbReference type="EC" id="3.5.2.6" evidence="3"/>
<evidence type="ECO:0000256" key="3">
    <source>
        <dbReference type="ARBA" id="ARBA00012865"/>
    </source>
</evidence>
<dbReference type="GO" id="GO:0008800">
    <property type="term" value="F:beta-lactamase activity"/>
    <property type="evidence" value="ECO:0007669"/>
    <property type="project" value="UniProtKB-EC"/>
</dbReference>
<dbReference type="PANTHER" id="PTHR35333">
    <property type="entry name" value="BETA-LACTAMASE"/>
    <property type="match status" value="1"/>
</dbReference>
<dbReference type="RefSeq" id="WP_183883953.1">
    <property type="nucleotide sequence ID" value="NZ_JACHCE010000007.1"/>
</dbReference>
<gene>
    <name evidence="6" type="ORF">HDE68_004036</name>
</gene>
<evidence type="ECO:0000256" key="4">
    <source>
        <dbReference type="SAM" id="SignalP"/>
    </source>
</evidence>
<organism evidence="6 7">
    <name type="scientific">Pedobacter cryoconitis</name>
    <dbReference type="NCBI Taxonomy" id="188932"/>
    <lineage>
        <taxon>Bacteria</taxon>
        <taxon>Pseudomonadati</taxon>
        <taxon>Bacteroidota</taxon>
        <taxon>Sphingobacteriia</taxon>
        <taxon>Sphingobacteriales</taxon>
        <taxon>Sphingobacteriaceae</taxon>
        <taxon>Pedobacter</taxon>
    </lineage>
</organism>
<evidence type="ECO:0000256" key="2">
    <source>
        <dbReference type="ARBA" id="ARBA00009009"/>
    </source>
</evidence>
<keyword evidence="4" id="KW-0732">Signal</keyword>
<dbReference type="EMBL" id="JACHCE010000007">
    <property type="protein sequence ID" value="MBB5638110.1"/>
    <property type="molecule type" value="Genomic_DNA"/>
</dbReference>
<accession>A0A7W9E1W4</accession>
<comment type="catalytic activity">
    <reaction evidence="1">
        <text>a beta-lactam + H2O = a substituted beta-amino acid</text>
        <dbReference type="Rhea" id="RHEA:20401"/>
        <dbReference type="ChEBI" id="CHEBI:15377"/>
        <dbReference type="ChEBI" id="CHEBI:35627"/>
        <dbReference type="ChEBI" id="CHEBI:140347"/>
        <dbReference type="EC" id="3.5.2.6"/>
    </reaction>
</comment>
<feature type="signal peptide" evidence="4">
    <location>
        <begin position="1"/>
        <end position="23"/>
    </location>
</feature>
<dbReference type="SUPFAM" id="SSF56601">
    <property type="entry name" value="beta-lactamase/transpeptidase-like"/>
    <property type="match status" value="1"/>
</dbReference>
<name>A0A7W9E1W4_9SPHI</name>
<dbReference type="Proteomes" id="UP000537204">
    <property type="component" value="Unassembled WGS sequence"/>
</dbReference>
<reference evidence="6 7" key="1">
    <citation type="submission" date="2020-08" db="EMBL/GenBank/DDBJ databases">
        <title>Genomic Encyclopedia of Type Strains, Phase IV (KMG-V): Genome sequencing to study the core and pangenomes of soil and plant-associated prokaryotes.</title>
        <authorList>
            <person name="Whitman W."/>
        </authorList>
    </citation>
    <scope>NUCLEOTIDE SEQUENCE [LARGE SCALE GENOMIC DNA]</scope>
    <source>
        <strain evidence="6 7">S3M1</strain>
    </source>
</reference>
<evidence type="ECO:0000313" key="6">
    <source>
        <dbReference type="EMBL" id="MBB5638110.1"/>
    </source>
</evidence>
<dbReference type="InterPro" id="IPR000871">
    <property type="entry name" value="Beta-lactam_class-A"/>
</dbReference>
<dbReference type="InterPro" id="IPR012338">
    <property type="entry name" value="Beta-lactam/transpept-like"/>
</dbReference>
<dbReference type="NCBIfam" id="NF033103">
    <property type="entry name" value="bla_class_A"/>
    <property type="match status" value="1"/>
</dbReference>
<comment type="similarity">
    <text evidence="2">Belongs to the class-A beta-lactamase family.</text>
</comment>
<dbReference type="InterPro" id="IPR045155">
    <property type="entry name" value="Beta-lactam_cat"/>
</dbReference>
<dbReference type="AlphaFoldDB" id="A0A7W9E1W4"/>
<dbReference type="Pfam" id="PF13354">
    <property type="entry name" value="Beta-lactamase2"/>
    <property type="match status" value="1"/>
</dbReference>
<comment type="caution">
    <text evidence="6">The sequence shown here is derived from an EMBL/GenBank/DDBJ whole genome shotgun (WGS) entry which is preliminary data.</text>
</comment>
<sequence>MTVNRSLKIFIIALLLIPQALFAQQNKSILQLQERIKHIIDTAGGKIGVGVKCMDFKGGFIINGDHGYPMMSVFKFPLAFAILQKVDKGELKLSQKFNMPKATLDTNTWSPMVKDFPDQDLDMSLADLLTYAVSKSDNNACDFLYTRVAGGPAAVNKYLHQAGVKDISIVYTEGEMEKEWALQYKNWCKPGASLQLLQLLYDQKLLSKSSNDFLIQIMRELPDWGKRITLFLPPATELIHKTGASGVSKEGLMAAFNDIGIVTLPNGKHLAISVLMSDFKGPKERGINAIAAIAKEIWDYYSAKL</sequence>
<dbReference type="GO" id="GO:0046677">
    <property type="term" value="P:response to antibiotic"/>
    <property type="evidence" value="ECO:0007669"/>
    <property type="project" value="InterPro"/>
</dbReference>
<dbReference type="Gene3D" id="3.40.710.10">
    <property type="entry name" value="DD-peptidase/beta-lactamase superfamily"/>
    <property type="match status" value="1"/>
</dbReference>
<evidence type="ECO:0000256" key="1">
    <source>
        <dbReference type="ARBA" id="ARBA00001526"/>
    </source>
</evidence>
<feature type="domain" description="Beta-lactamase class A catalytic" evidence="5">
    <location>
        <begin position="60"/>
        <end position="276"/>
    </location>
</feature>